<sequence>MFGIHMIKAIRLTYDRSPLTNYNNKVMVLPWKDILLHSLLQISYALPSLDDMDFHCCYSCEILLPSRGSANVVDDASVLKDKSEAVQGRDVTAELLRMALTILNGNEEMERLKAARDRQKSYADNRRKPLEFKDGDKVLLKVSLERLLVFVLGRKGKLALRYVGPFRDSG</sequence>
<accession>A0ABQ5B843</accession>
<dbReference type="Proteomes" id="UP001151760">
    <property type="component" value="Unassembled WGS sequence"/>
</dbReference>
<proteinExistence type="predicted"/>
<evidence type="ECO:0008006" key="3">
    <source>
        <dbReference type="Google" id="ProtNLM"/>
    </source>
</evidence>
<organism evidence="1 2">
    <name type="scientific">Tanacetum coccineum</name>
    <dbReference type="NCBI Taxonomy" id="301880"/>
    <lineage>
        <taxon>Eukaryota</taxon>
        <taxon>Viridiplantae</taxon>
        <taxon>Streptophyta</taxon>
        <taxon>Embryophyta</taxon>
        <taxon>Tracheophyta</taxon>
        <taxon>Spermatophyta</taxon>
        <taxon>Magnoliopsida</taxon>
        <taxon>eudicotyledons</taxon>
        <taxon>Gunneridae</taxon>
        <taxon>Pentapetalae</taxon>
        <taxon>asterids</taxon>
        <taxon>campanulids</taxon>
        <taxon>Asterales</taxon>
        <taxon>Asteraceae</taxon>
        <taxon>Asteroideae</taxon>
        <taxon>Anthemideae</taxon>
        <taxon>Anthemidinae</taxon>
        <taxon>Tanacetum</taxon>
    </lineage>
</organism>
<protein>
    <recommendedName>
        <fullName evidence="3">Reverse transcriptase</fullName>
    </recommendedName>
</protein>
<keyword evidence="2" id="KW-1185">Reference proteome</keyword>
<evidence type="ECO:0000313" key="2">
    <source>
        <dbReference type="Proteomes" id="UP001151760"/>
    </source>
</evidence>
<comment type="caution">
    <text evidence="1">The sequence shown here is derived from an EMBL/GenBank/DDBJ whole genome shotgun (WGS) entry which is preliminary data.</text>
</comment>
<reference evidence="1" key="2">
    <citation type="submission" date="2022-01" db="EMBL/GenBank/DDBJ databases">
        <authorList>
            <person name="Yamashiro T."/>
            <person name="Shiraishi A."/>
            <person name="Satake H."/>
            <person name="Nakayama K."/>
        </authorList>
    </citation>
    <scope>NUCLEOTIDE SEQUENCE</scope>
</reference>
<dbReference type="EMBL" id="BQNB010013010">
    <property type="protein sequence ID" value="GJT10736.1"/>
    <property type="molecule type" value="Genomic_DNA"/>
</dbReference>
<name>A0ABQ5B843_9ASTR</name>
<evidence type="ECO:0000313" key="1">
    <source>
        <dbReference type="EMBL" id="GJT10736.1"/>
    </source>
</evidence>
<reference evidence="1" key="1">
    <citation type="journal article" date="2022" name="Int. J. Mol. Sci.">
        <title>Draft Genome of Tanacetum Coccineum: Genomic Comparison of Closely Related Tanacetum-Family Plants.</title>
        <authorList>
            <person name="Yamashiro T."/>
            <person name="Shiraishi A."/>
            <person name="Nakayama K."/>
            <person name="Satake H."/>
        </authorList>
    </citation>
    <scope>NUCLEOTIDE SEQUENCE</scope>
</reference>
<gene>
    <name evidence="1" type="ORF">Tco_0857778</name>
</gene>